<feature type="transmembrane region" description="Helical" evidence="7">
    <location>
        <begin position="173"/>
        <end position="191"/>
    </location>
</feature>
<reference evidence="9 10" key="1">
    <citation type="submission" date="2021-08" db="EMBL/GenBank/DDBJ databases">
        <title>Lysobacter sp. strain CJ11 Genome sequencing and assembly.</title>
        <authorList>
            <person name="Kim I."/>
        </authorList>
    </citation>
    <scope>NUCLEOTIDE SEQUENCE [LARGE SCALE GENOMIC DNA]</scope>
    <source>
        <strain evidence="9 10">CJ11</strain>
    </source>
</reference>
<feature type="domain" description="Peptidase S54 rhomboid" evidence="8">
    <location>
        <begin position="69"/>
        <end position="214"/>
    </location>
</feature>
<name>A0ABX8WQT9_9GAMM</name>
<evidence type="ECO:0000256" key="3">
    <source>
        <dbReference type="ARBA" id="ARBA00022692"/>
    </source>
</evidence>
<dbReference type="Pfam" id="PF01694">
    <property type="entry name" value="Rhomboid"/>
    <property type="match status" value="1"/>
</dbReference>
<keyword evidence="6 7" id="KW-0472">Membrane</keyword>
<accession>A0ABX8WQT9</accession>
<evidence type="ECO:0000256" key="6">
    <source>
        <dbReference type="ARBA" id="ARBA00023136"/>
    </source>
</evidence>
<evidence type="ECO:0000256" key="4">
    <source>
        <dbReference type="ARBA" id="ARBA00022801"/>
    </source>
</evidence>
<organism evidence="9 10">
    <name type="scientific">Lysobacter soyae</name>
    <dbReference type="NCBI Taxonomy" id="2764185"/>
    <lineage>
        <taxon>Bacteria</taxon>
        <taxon>Pseudomonadati</taxon>
        <taxon>Pseudomonadota</taxon>
        <taxon>Gammaproteobacteria</taxon>
        <taxon>Lysobacterales</taxon>
        <taxon>Lysobacteraceae</taxon>
        <taxon>Lysobacter</taxon>
    </lineage>
</organism>
<gene>
    <name evidence="9" type="ORF">H8L67_01385</name>
</gene>
<feature type="transmembrane region" description="Helical" evidence="7">
    <location>
        <begin position="107"/>
        <end position="127"/>
    </location>
</feature>
<evidence type="ECO:0000256" key="1">
    <source>
        <dbReference type="ARBA" id="ARBA00004141"/>
    </source>
</evidence>
<evidence type="ECO:0000256" key="2">
    <source>
        <dbReference type="ARBA" id="ARBA00009045"/>
    </source>
</evidence>
<keyword evidence="4" id="KW-0378">Hydrolase</keyword>
<feature type="transmembrane region" description="Helical" evidence="7">
    <location>
        <begin position="81"/>
        <end position="98"/>
    </location>
</feature>
<dbReference type="GO" id="GO:0008233">
    <property type="term" value="F:peptidase activity"/>
    <property type="evidence" value="ECO:0007669"/>
    <property type="project" value="UniProtKB-KW"/>
</dbReference>
<evidence type="ECO:0000259" key="8">
    <source>
        <dbReference type="Pfam" id="PF01694"/>
    </source>
</evidence>
<dbReference type="Gene3D" id="1.20.1540.10">
    <property type="entry name" value="Rhomboid-like"/>
    <property type="match status" value="1"/>
</dbReference>
<evidence type="ECO:0000256" key="5">
    <source>
        <dbReference type="ARBA" id="ARBA00022989"/>
    </source>
</evidence>
<evidence type="ECO:0000313" key="10">
    <source>
        <dbReference type="Proteomes" id="UP000824755"/>
    </source>
</evidence>
<feature type="transmembrane region" description="Helical" evidence="7">
    <location>
        <begin position="133"/>
        <end position="152"/>
    </location>
</feature>
<dbReference type="PANTHER" id="PTHR43731:SF14">
    <property type="entry name" value="PRESENILIN-ASSOCIATED RHOMBOID-LIKE PROTEIN, MITOCHONDRIAL"/>
    <property type="match status" value="1"/>
</dbReference>
<sequence>MFVSVPRRQKPTVRWASPLLAVLLSAAFLWVWMRPAAESHALLLRWGTLPSDVFAAFALGPRAIADAALHLLTALFLHADWAHLLGNLIFLLIFGLPAERLIGSRRLLVLFLMGGAVANYFAALTLGPSSRPLVGASGAVAAMMGAYLALFPNARLGVVVPLGAFMQFIRAPAYLLIGAWAILQVVFAYIGPAFGEIAWVAHAAGLIFGVLFALAQRDAIGKRLRRRAGY</sequence>
<dbReference type="GO" id="GO:0006508">
    <property type="term" value="P:proteolysis"/>
    <property type="evidence" value="ECO:0007669"/>
    <property type="project" value="UniProtKB-KW"/>
</dbReference>
<dbReference type="RefSeq" id="WP_220380020.1">
    <property type="nucleotide sequence ID" value="NZ_CP080544.1"/>
</dbReference>
<dbReference type="InterPro" id="IPR050925">
    <property type="entry name" value="Rhomboid_protease_S54"/>
</dbReference>
<dbReference type="InterPro" id="IPR022764">
    <property type="entry name" value="Peptidase_S54_rhomboid_dom"/>
</dbReference>
<keyword evidence="9" id="KW-0645">Protease</keyword>
<keyword evidence="10" id="KW-1185">Reference proteome</keyword>
<dbReference type="PANTHER" id="PTHR43731">
    <property type="entry name" value="RHOMBOID PROTEASE"/>
    <property type="match status" value="1"/>
</dbReference>
<dbReference type="SUPFAM" id="SSF144091">
    <property type="entry name" value="Rhomboid-like"/>
    <property type="match status" value="1"/>
</dbReference>
<proteinExistence type="inferred from homology"/>
<comment type="subcellular location">
    <subcellularLocation>
        <location evidence="1">Membrane</location>
        <topology evidence="1">Multi-pass membrane protein</topology>
    </subcellularLocation>
</comment>
<feature type="transmembrane region" description="Helical" evidence="7">
    <location>
        <begin position="12"/>
        <end position="33"/>
    </location>
</feature>
<protein>
    <submittedName>
        <fullName evidence="9">Rhomboid family intramembrane serine protease</fullName>
    </submittedName>
</protein>
<comment type="similarity">
    <text evidence="2">Belongs to the peptidase S54 family.</text>
</comment>
<evidence type="ECO:0000256" key="7">
    <source>
        <dbReference type="SAM" id="Phobius"/>
    </source>
</evidence>
<dbReference type="EMBL" id="CP080544">
    <property type="protein sequence ID" value="QYR53202.1"/>
    <property type="molecule type" value="Genomic_DNA"/>
</dbReference>
<keyword evidence="5 7" id="KW-1133">Transmembrane helix</keyword>
<feature type="transmembrane region" description="Helical" evidence="7">
    <location>
        <begin position="197"/>
        <end position="215"/>
    </location>
</feature>
<dbReference type="Proteomes" id="UP000824755">
    <property type="component" value="Chromosome"/>
</dbReference>
<keyword evidence="3 7" id="KW-0812">Transmembrane</keyword>
<dbReference type="InterPro" id="IPR035952">
    <property type="entry name" value="Rhomboid-like_sf"/>
</dbReference>
<evidence type="ECO:0000313" key="9">
    <source>
        <dbReference type="EMBL" id="QYR53202.1"/>
    </source>
</evidence>